<evidence type="ECO:0000259" key="2">
    <source>
        <dbReference type="Pfam" id="PF02481"/>
    </source>
</evidence>
<organism evidence="3 4">
    <name type="scientific">Pontibacillus chungwhensis</name>
    <dbReference type="NCBI Taxonomy" id="265426"/>
    <lineage>
        <taxon>Bacteria</taxon>
        <taxon>Bacillati</taxon>
        <taxon>Bacillota</taxon>
        <taxon>Bacilli</taxon>
        <taxon>Bacillales</taxon>
        <taxon>Bacillaceae</taxon>
        <taxon>Pontibacillus</taxon>
    </lineage>
</organism>
<protein>
    <submittedName>
        <fullName evidence="3">DNA-processing protein DprA</fullName>
    </submittedName>
</protein>
<dbReference type="Gene3D" id="3.40.50.450">
    <property type="match status" value="1"/>
</dbReference>
<dbReference type="PANTHER" id="PTHR43022:SF1">
    <property type="entry name" value="PROTEIN SMF"/>
    <property type="match status" value="1"/>
</dbReference>
<dbReference type="PANTHER" id="PTHR43022">
    <property type="entry name" value="PROTEIN SMF"/>
    <property type="match status" value="1"/>
</dbReference>
<evidence type="ECO:0000313" key="3">
    <source>
        <dbReference type="EMBL" id="WIF99949.1"/>
    </source>
</evidence>
<dbReference type="SUPFAM" id="SSF102405">
    <property type="entry name" value="MCP/YpsA-like"/>
    <property type="match status" value="1"/>
</dbReference>
<feature type="domain" description="Smf/DprA SLOG" evidence="2">
    <location>
        <begin position="80"/>
        <end position="288"/>
    </location>
</feature>
<keyword evidence="4" id="KW-1185">Reference proteome</keyword>
<evidence type="ECO:0000256" key="1">
    <source>
        <dbReference type="ARBA" id="ARBA00006525"/>
    </source>
</evidence>
<evidence type="ECO:0000313" key="4">
    <source>
        <dbReference type="Proteomes" id="UP001236652"/>
    </source>
</evidence>
<proteinExistence type="inferred from homology"/>
<reference evidence="3 4" key="1">
    <citation type="submission" date="2023-05" db="EMBL/GenBank/DDBJ databases">
        <title>Comparative genomics reveals the evidence of polycyclic aromatic hydrocarbons degradation in moderately halophilic genus Pontibacillus.</title>
        <authorList>
            <person name="Yang H."/>
            <person name="Qian Z."/>
        </authorList>
    </citation>
    <scope>NUCLEOTIDE SEQUENCE [LARGE SCALE GENOMIC DNA]</scope>
    <source>
        <strain evidence="4">HN14</strain>
    </source>
</reference>
<accession>A0ABY8V2H8</accession>
<dbReference type="InterPro" id="IPR003488">
    <property type="entry name" value="DprA"/>
</dbReference>
<comment type="similarity">
    <text evidence="1">Belongs to the DprA/Smf family.</text>
</comment>
<dbReference type="Proteomes" id="UP001236652">
    <property type="component" value="Chromosome"/>
</dbReference>
<dbReference type="InterPro" id="IPR057666">
    <property type="entry name" value="DrpA_SLOG"/>
</dbReference>
<sequence>MDPKSLRLALLHQTKGTSRSLIRTFLQVDSTLQFVFSLSLHDLTSTFKLSPKRAKTFLDHLHSSTNRKQLLKNLSDSVILPIWHSDYPLSLRSVPDAPLLLYAKGNLNLLKQEAYISIVGTRKCSNNAKAKVKKVLPPLIDHGFTVISGMADGIDSYAHEITNELGGSTIGVLGFGFDHCYPEHNRSLMETLAHRHLLLSEYAPHTPPKKWHFPERNRVISGMSFGTLVVEAKERSGTLITVDQALEQGREVFALPGSVLDDFSSGCHKMIQDGAKLVQNAYDILEEWNGLKRN</sequence>
<dbReference type="EMBL" id="CP126446">
    <property type="protein sequence ID" value="WIF99949.1"/>
    <property type="molecule type" value="Genomic_DNA"/>
</dbReference>
<dbReference type="Pfam" id="PF02481">
    <property type="entry name" value="DNA_processg_A"/>
    <property type="match status" value="1"/>
</dbReference>
<name>A0ABY8V2H8_9BACI</name>
<dbReference type="RefSeq" id="WP_231416332.1">
    <property type="nucleotide sequence ID" value="NZ_CP126446.1"/>
</dbReference>
<gene>
    <name evidence="3" type="primary">dprA</name>
    <name evidence="3" type="ORF">QNI29_09905</name>
</gene>
<dbReference type="NCBIfam" id="TIGR00732">
    <property type="entry name" value="dprA"/>
    <property type="match status" value="1"/>
</dbReference>